<sequence length="106" mass="11915">MWSPASSDGAGQLQICVIIEKAVLSTMAAALLHRVTILSMAFLFQRKRKHFLLGKPRFMMMQDPLRVFLSPLNQEVAQKLQKDDANGSNDILVGHDRIPCLHELCL</sequence>
<proteinExistence type="predicted"/>
<gene>
    <name evidence="1" type="ORF">D5086_023499</name>
</gene>
<evidence type="ECO:0000313" key="1">
    <source>
        <dbReference type="EMBL" id="KAL3575398.1"/>
    </source>
</evidence>
<comment type="caution">
    <text evidence="1">The sequence shown here is derived from an EMBL/GenBank/DDBJ whole genome shotgun (WGS) entry which is preliminary data.</text>
</comment>
<keyword evidence="2" id="KW-1185">Reference proteome</keyword>
<dbReference type="EMBL" id="RCHU02000012">
    <property type="protein sequence ID" value="KAL3575398.1"/>
    <property type="molecule type" value="Genomic_DNA"/>
</dbReference>
<dbReference type="Proteomes" id="UP000309997">
    <property type="component" value="Unassembled WGS sequence"/>
</dbReference>
<evidence type="ECO:0000313" key="2">
    <source>
        <dbReference type="Proteomes" id="UP000309997"/>
    </source>
</evidence>
<accession>A0ACC4B9X1</accession>
<reference evidence="1 2" key="1">
    <citation type="journal article" date="2024" name="Plant Biotechnol. J.">
        <title>Genome and CRISPR/Cas9 system of a widespread forest tree (Populus alba) in the world.</title>
        <authorList>
            <person name="Liu Y.J."/>
            <person name="Jiang P.F."/>
            <person name="Han X.M."/>
            <person name="Li X.Y."/>
            <person name="Wang H.M."/>
            <person name="Wang Y.J."/>
            <person name="Wang X.X."/>
            <person name="Zeng Q.Y."/>
        </authorList>
    </citation>
    <scope>NUCLEOTIDE SEQUENCE [LARGE SCALE GENOMIC DNA]</scope>
    <source>
        <strain evidence="2">cv. PAL-ZL1</strain>
    </source>
</reference>
<name>A0ACC4B9X1_POPAL</name>
<organism evidence="1 2">
    <name type="scientific">Populus alba</name>
    <name type="common">White poplar</name>
    <dbReference type="NCBI Taxonomy" id="43335"/>
    <lineage>
        <taxon>Eukaryota</taxon>
        <taxon>Viridiplantae</taxon>
        <taxon>Streptophyta</taxon>
        <taxon>Embryophyta</taxon>
        <taxon>Tracheophyta</taxon>
        <taxon>Spermatophyta</taxon>
        <taxon>Magnoliopsida</taxon>
        <taxon>eudicotyledons</taxon>
        <taxon>Gunneridae</taxon>
        <taxon>Pentapetalae</taxon>
        <taxon>rosids</taxon>
        <taxon>fabids</taxon>
        <taxon>Malpighiales</taxon>
        <taxon>Salicaceae</taxon>
        <taxon>Saliceae</taxon>
        <taxon>Populus</taxon>
    </lineage>
</organism>
<protein>
    <submittedName>
        <fullName evidence="1">Uncharacterized protein</fullName>
    </submittedName>
</protein>